<accession>A0ABV3GKM3</accession>
<dbReference type="PANTHER" id="PTHR36833">
    <property type="entry name" value="SLR0610 PROTEIN-RELATED"/>
    <property type="match status" value="1"/>
</dbReference>
<feature type="transmembrane region" description="Helical" evidence="1">
    <location>
        <begin position="196"/>
        <end position="219"/>
    </location>
</feature>
<feature type="transmembrane region" description="Helical" evidence="1">
    <location>
        <begin position="231"/>
        <end position="254"/>
    </location>
</feature>
<proteinExistence type="predicted"/>
<evidence type="ECO:0000313" key="2">
    <source>
        <dbReference type="EMBL" id="MEV0972184.1"/>
    </source>
</evidence>
<keyword evidence="1" id="KW-1133">Transmembrane helix</keyword>
<feature type="transmembrane region" description="Helical" evidence="1">
    <location>
        <begin position="114"/>
        <end position="135"/>
    </location>
</feature>
<comment type="caution">
    <text evidence="2">The sequence shown here is derived from an EMBL/GenBank/DDBJ whole genome shotgun (WGS) entry which is preliminary data.</text>
</comment>
<keyword evidence="1" id="KW-0812">Transmembrane</keyword>
<feature type="transmembrane region" description="Helical" evidence="1">
    <location>
        <begin position="141"/>
        <end position="163"/>
    </location>
</feature>
<keyword evidence="1" id="KW-0472">Membrane</keyword>
<evidence type="ECO:0000313" key="3">
    <source>
        <dbReference type="Proteomes" id="UP001551675"/>
    </source>
</evidence>
<reference evidence="2 3" key="1">
    <citation type="submission" date="2024-06" db="EMBL/GenBank/DDBJ databases">
        <title>The Natural Products Discovery Center: Release of the First 8490 Sequenced Strains for Exploring Actinobacteria Biosynthetic Diversity.</title>
        <authorList>
            <person name="Kalkreuter E."/>
            <person name="Kautsar S.A."/>
            <person name="Yang D."/>
            <person name="Bader C.D."/>
            <person name="Teijaro C.N."/>
            <person name="Fluegel L."/>
            <person name="Davis C.M."/>
            <person name="Simpson J.R."/>
            <person name="Lauterbach L."/>
            <person name="Steele A.D."/>
            <person name="Gui C."/>
            <person name="Meng S."/>
            <person name="Li G."/>
            <person name="Viehrig K."/>
            <person name="Ye F."/>
            <person name="Su P."/>
            <person name="Kiefer A.F."/>
            <person name="Nichols A."/>
            <person name="Cepeda A.J."/>
            <person name="Yan W."/>
            <person name="Fan B."/>
            <person name="Jiang Y."/>
            <person name="Adhikari A."/>
            <person name="Zheng C.-J."/>
            <person name="Schuster L."/>
            <person name="Cowan T.M."/>
            <person name="Smanski M.J."/>
            <person name="Chevrette M.G."/>
            <person name="De Carvalho L.P.S."/>
            <person name="Shen B."/>
        </authorList>
    </citation>
    <scope>NUCLEOTIDE SEQUENCE [LARGE SCALE GENOMIC DNA]</scope>
    <source>
        <strain evidence="2 3">NPDC050100</strain>
    </source>
</reference>
<gene>
    <name evidence="2" type="ORF">AB0I59_26600</name>
</gene>
<name>A0ABV3GKM3_MICGL</name>
<feature type="transmembrane region" description="Helical" evidence="1">
    <location>
        <begin position="71"/>
        <end position="93"/>
    </location>
</feature>
<keyword evidence="3" id="KW-1185">Reference proteome</keyword>
<feature type="transmembrane region" description="Helical" evidence="1">
    <location>
        <begin position="29"/>
        <end position="51"/>
    </location>
</feature>
<dbReference type="PANTHER" id="PTHR36833:SF1">
    <property type="entry name" value="INTEGRAL MEMBRANE TRANSPORT PROTEIN"/>
    <property type="match status" value="1"/>
</dbReference>
<dbReference type="InterPro" id="IPR010390">
    <property type="entry name" value="ABC-2_transporter-like"/>
</dbReference>
<dbReference type="EMBL" id="JBFALK010000015">
    <property type="protein sequence ID" value="MEV0972184.1"/>
    <property type="molecule type" value="Genomic_DNA"/>
</dbReference>
<protein>
    <submittedName>
        <fullName evidence="2">ABC-2 family transporter protein</fullName>
    </submittedName>
</protein>
<sequence length="266" mass="29158">MAEIARALRLYWVLQRATMRGALQYRLNTVISVVTGAVYQGSGFAFVWVVMHTFPSMGGWSLREIAFLYGLRLTAHALCMLPLSSLIGLEWLVREGELDRVLLRPLNPLVQVMTKRMGMGQVGDLLTGVVLLIVAAPPWNLAMIGFCVPAVVGGALVEASFHLSLSSLSLRMLDTRALRGFLDDVFSKFGSYPMSVFGGVTQWVLTFVLPVAFVAYMPASVLLDKTGSLNVPALVAYGSPLLGVALFALAYRVWERQLRHYQSSGT</sequence>
<dbReference type="RefSeq" id="WP_358137068.1">
    <property type="nucleotide sequence ID" value="NZ_JBFALK010000015.1"/>
</dbReference>
<dbReference type="Proteomes" id="UP001551675">
    <property type="component" value="Unassembled WGS sequence"/>
</dbReference>
<organism evidence="2 3">
    <name type="scientific">Microtetraspora glauca</name>
    <dbReference type="NCBI Taxonomy" id="1996"/>
    <lineage>
        <taxon>Bacteria</taxon>
        <taxon>Bacillati</taxon>
        <taxon>Actinomycetota</taxon>
        <taxon>Actinomycetes</taxon>
        <taxon>Streptosporangiales</taxon>
        <taxon>Streptosporangiaceae</taxon>
        <taxon>Microtetraspora</taxon>
    </lineage>
</organism>
<evidence type="ECO:0000256" key="1">
    <source>
        <dbReference type="SAM" id="Phobius"/>
    </source>
</evidence>
<dbReference type="Pfam" id="PF06182">
    <property type="entry name" value="ABC2_membrane_6"/>
    <property type="match status" value="1"/>
</dbReference>